<evidence type="ECO:0000313" key="2">
    <source>
        <dbReference type="Proteomes" id="UP000695007"/>
    </source>
</evidence>
<protein>
    <submittedName>
        <fullName evidence="3">Uncharacterized protein LOC105361716</fullName>
    </submittedName>
</protein>
<dbReference type="Proteomes" id="UP000695007">
    <property type="component" value="Unplaced"/>
</dbReference>
<name>A0AAJ6YFT6_9HYME</name>
<dbReference type="RefSeq" id="XP_011497270.1">
    <property type="nucleotide sequence ID" value="XM_011498968.1"/>
</dbReference>
<sequence length="176" mass="20276">MKRYMMQLSYIGSQYRGSQKHIYNNMVDSDSIQGKIENILLKSEPKFENKPKLVMAGRTDAGVHALCTTAHVDLVFPKSETFVIPKYNLKIEPIAELQRSAIVYNRDTKFDFNQMKKGVNLFAGFHKISEEDIINMLQVPSHKNWNPHVQLAPPYGLYLLKVNYDNTDIQDISILK</sequence>
<proteinExistence type="predicted"/>
<dbReference type="Gene3D" id="3.30.70.580">
    <property type="entry name" value="Pseudouridine synthase I, catalytic domain, N-terminal subdomain"/>
    <property type="match status" value="1"/>
</dbReference>
<dbReference type="GO" id="GO:0003723">
    <property type="term" value="F:RNA binding"/>
    <property type="evidence" value="ECO:0007669"/>
    <property type="project" value="InterPro"/>
</dbReference>
<keyword evidence="1" id="KW-0413">Isomerase</keyword>
<dbReference type="AlphaFoldDB" id="A0AAJ6YFT6"/>
<keyword evidence="2" id="KW-1185">Reference proteome</keyword>
<dbReference type="InterPro" id="IPR020103">
    <property type="entry name" value="PsdUridine_synth_cat_dom_sf"/>
</dbReference>
<reference evidence="3" key="1">
    <citation type="submission" date="2025-08" db="UniProtKB">
        <authorList>
            <consortium name="RefSeq"/>
        </authorList>
    </citation>
    <scope>IDENTIFICATION</scope>
</reference>
<dbReference type="InterPro" id="IPR001406">
    <property type="entry name" value="PsdUridine_synth_TruA"/>
</dbReference>
<organism evidence="2 3">
    <name type="scientific">Ceratosolen solmsi marchali</name>
    <dbReference type="NCBI Taxonomy" id="326594"/>
    <lineage>
        <taxon>Eukaryota</taxon>
        <taxon>Metazoa</taxon>
        <taxon>Ecdysozoa</taxon>
        <taxon>Arthropoda</taxon>
        <taxon>Hexapoda</taxon>
        <taxon>Insecta</taxon>
        <taxon>Pterygota</taxon>
        <taxon>Neoptera</taxon>
        <taxon>Endopterygota</taxon>
        <taxon>Hymenoptera</taxon>
        <taxon>Apocrita</taxon>
        <taxon>Proctotrupomorpha</taxon>
        <taxon>Chalcidoidea</taxon>
        <taxon>Agaonidae</taxon>
        <taxon>Agaoninae</taxon>
        <taxon>Ceratosolen</taxon>
    </lineage>
</organism>
<evidence type="ECO:0000256" key="1">
    <source>
        <dbReference type="ARBA" id="ARBA00023235"/>
    </source>
</evidence>
<dbReference type="GO" id="GO:0009982">
    <property type="term" value="F:pseudouridine synthase activity"/>
    <property type="evidence" value="ECO:0007669"/>
    <property type="project" value="InterPro"/>
</dbReference>
<dbReference type="PANTHER" id="PTHR11142">
    <property type="entry name" value="PSEUDOURIDYLATE SYNTHASE"/>
    <property type="match status" value="1"/>
</dbReference>
<dbReference type="SUPFAM" id="SSF55120">
    <property type="entry name" value="Pseudouridine synthase"/>
    <property type="match status" value="1"/>
</dbReference>
<dbReference type="GO" id="GO:0031119">
    <property type="term" value="P:tRNA pseudouridine synthesis"/>
    <property type="evidence" value="ECO:0007669"/>
    <property type="project" value="TreeGrafter"/>
</dbReference>
<dbReference type="KEGG" id="csol:105361716"/>
<accession>A0AAJ6YFT6</accession>
<evidence type="ECO:0000313" key="3">
    <source>
        <dbReference type="RefSeq" id="XP_011497270.1"/>
    </source>
</evidence>
<gene>
    <name evidence="3" type="primary">LOC105361716</name>
</gene>
<dbReference type="PANTHER" id="PTHR11142:SF0">
    <property type="entry name" value="TRNA PSEUDOURIDINE SYNTHASE-LIKE 1"/>
    <property type="match status" value="1"/>
</dbReference>
<dbReference type="GeneID" id="105361716"/>
<dbReference type="InterPro" id="IPR020094">
    <property type="entry name" value="TruA/RsuA/RluB/E/F_N"/>
</dbReference>